<protein>
    <submittedName>
        <fullName evidence="2">Uncharacterized protein</fullName>
    </submittedName>
</protein>
<feature type="compositionally biased region" description="Low complexity" evidence="1">
    <location>
        <begin position="219"/>
        <end position="232"/>
    </location>
</feature>
<reference evidence="2 3" key="1">
    <citation type="submission" date="2015-06" db="EMBL/GenBank/DDBJ databases">
        <title>Draft genome of the ant-associated black yeast Phialophora attae CBS 131958.</title>
        <authorList>
            <person name="Moreno L.F."/>
            <person name="Stielow B.J."/>
            <person name="de Hoog S."/>
            <person name="Vicente V.A."/>
            <person name="Weiss V.A."/>
            <person name="de Vries M."/>
            <person name="Cruz L.M."/>
            <person name="Souza E.M."/>
        </authorList>
    </citation>
    <scope>NUCLEOTIDE SEQUENCE [LARGE SCALE GENOMIC DNA]</scope>
    <source>
        <strain evidence="2 3">CBS 131958</strain>
    </source>
</reference>
<name>A0A0N0NIK9_9EURO</name>
<gene>
    <name evidence="2" type="ORF">AB675_10486</name>
</gene>
<feature type="region of interest" description="Disordered" evidence="1">
    <location>
        <begin position="142"/>
        <end position="242"/>
    </location>
</feature>
<evidence type="ECO:0000313" key="3">
    <source>
        <dbReference type="Proteomes" id="UP000038010"/>
    </source>
</evidence>
<evidence type="ECO:0000256" key="1">
    <source>
        <dbReference type="SAM" id="MobiDB-lite"/>
    </source>
</evidence>
<proteinExistence type="predicted"/>
<organism evidence="2 3">
    <name type="scientific">Cyphellophora attinorum</name>
    <dbReference type="NCBI Taxonomy" id="1664694"/>
    <lineage>
        <taxon>Eukaryota</taxon>
        <taxon>Fungi</taxon>
        <taxon>Dikarya</taxon>
        <taxon>Ascomycota</taxon>
        <taxon>Pezizomycotina</taxon>
        <taxon>Eurotiomycetes</taxon>
        <taxon>Chaetothyriomycetidae</taxon>
        <taxon>Chaetothyriales</taxon>
        <taxon>Cyphellophoraceae</taxon>
        <taxon>Cyphellophora</taxon>
    </lineage>
</organism>
<evidence type="ECO:0000313" key="2">
    <source>
        <dbReference type="EMBL" id="KPI35951.1"/>
    </source>
</evidence>
<dbReference type="OrthoDB" id="5421765at2759"/>
<feature type="compositionally biased region" description="Basic residues" evidence="1">
    <location>
        <begin position="147"/>
        <end position="156"/>
    </location>
</feature>
<dbReference type="AlphaFoldDB" id="A0A0N0NIK9"/>
<accession>A0A0N0NIK9</accession>
<dbReference type="GeneID" id="28731142"/>
<sequence>MALLRRQDGSDSPAVAATTTTIATTTPIGGPPNDSGLRNSQSDALATPWVTSSTNTGTSSNGATQTPKSYRTINITSIYLDFSATPSPIWLTASLGNITFPANAKPYDIGSGSLTMQGPVDGKPWNTTPYNTSVNWKLSEAEAWTSSKRKERRQRRDTHIRNTFDPKLLPLPFPDVAQSTMDERKDSDIQPEVPPKERRPSTQLHPRRPDSRHLSIDGTSVRTTTSATAKRASVSDKRQSFPTMLLNNRPRRALSTSAGGLISPVAAAHQVSDEQGLETVVKHLRTQISTLFEQIEMHVDNFYQASTAHGQALSRTEQDRLRYVESPHLEDSIVALLPAAEDTRVLIKHCLTEYITSRLDYTSRCEYDHALLPRSLLAMYRLIAASNKDDGPQELARWRIETLGLLGLDNVEKSMASTVRDASERVTLAFRPWIVKRYSSEARSSHLASIFREAVELGLEIFGMHGRGIWVWESGESSGQIVLCPGFNVRFDVGHDDGEARMIEVLRPMLATP</sequence>
<feature type="region of interest" description="Disordered" evidence="1">
    <location>
        <begin position="1"/>
        <end position="41"/>
    </location>
</feature>
<dbReference type="EMBL" id="LFJN01000035">
    <property type="protein sequence ID" value="KPI35951.1"/>
    <property type="molecule type" value="Genomic_DNA"/>
</dbReference>
<dbReference type="Proteomes" id="UP000038010">
    <property type="component" value="Unassembled WGS sequence"/>
</dbReference>
<feature type="compositionally biased region" description="Low complexity" evidence="1">
    <location>
        <begin position="13"/>
        <end position="32"/>
    </location>
</feature>
<dbReference type="RefSeq" id="XP_017995914.1">
    <property type="nucleotide sequence ID" value="XM_018139262.1"/>
</dbReference>
<keyword evidence="3" id="KW-1185">Reference proteome</keyword>
<comment type="caution">
    <text evidence="2">The sequence shown here is derived from an EMBL/GenBank/DDBJ whole genome shotgun (WGS) entry which is preliminary data.</text>
</comment>
<feature type="compositionally biased region" description="Basic and acidic residues" evidence="1">
    <location>
        <begin position="181"/>
        <end position="200"/>
    </location>
</feature>
<dbReference type="VEuPathDB" id="FungiDB:AB675_10486"/>